<dbReference type="EMBL" id="JBEPEK010000443">
    <property type="protein sequence ID" value="MER7185477.1"/>
    <property type="molecule type" value="Genomic_DNA"/>
</dbReference>
<evidence type="ECO:0000259" key="2">
    <source>
        <dbReference type="PROSITE" id="PS50937"/>
    </source>
</evidence>
<evidence type="ECO:0000313" key="4">
    <source>
        <dbReference type="Proteomes" id="UP001474181"/>
    </source>
</evidence>
<feature type="compositionally biased region" description="Basic and acidic residues" evidence="1">
    <location>
        <begin position="133"/>
        <end position="144"/>
    </location>
</feature>
<evidence type="ECO:0000313" key="3">
    <source>
        <dbReference type="EMBL" id="MER7185477.1"/>
    </source>
</evidence>
<protein>
    <recommendedName>
        <fullName evidence="2">HTH merR-type domain-containing protein</fullName>
    </recommendedName>
</protein>
<name>A0ABV1X8X7_9ACTN</name>
<proteinExistence type="predicted"/>
<reference evidence="3 4" key="1">
    <citation type="submission" date="2024-06" db="EMBL/GenBank/DDBJ databases">
        <title>The Natural Products Discovery Center: Release of the First 8490 Sequenced Strains for Exploring Actinobacteria Biosynthetic Diversity.</title>
        <authorList>
            <person name="Kalkreuter E."/>
            <person name="Kautsar S.A."/>
            <person name="Yang D."/>
            <person name="Bader C.D."/>
            <person name="Teijaro C.N."/>
            <person name="Fluegel L."/>
            <person name="Davis C.M."/>
            <person name="Simpson J.R."/>
            <person name="Lauterbach L."/>
            <person name="Steele A.D."/>
            <person name="Gui C."/>
            <person name="Meng S."/>
            <person name="Li G."/>
            <person name="Viehrig K."/>
            <person name="Ye F."/>
            <person name="Su P."/>
            <person name="Kiefer A.F."/>
            <person name="Nichols A."/>
            <person name="Cepeda A.J."/>
            <person name="Yan W."/>
            <person name="Fan B."/>
            <person name="Jiang Y."/>
            <person name="Adhikari A."/>
            <person name="Zheng C.-J."/>
            <person name="Schuster L."/>
            <person name="Cowan T.M."/>
            <person name="Smanski M.J."/>
            <person name="Chevrette M.G."/>
            <person name="De Carvalho L.P.S."/>
            <person name="Shen B."/>
        </authorList>
    </citation>
    <scope>NUCLEOTIDE SEQUENCE [LARGE SCALE GENOMIC DNA]</scope>
    <source>
        <strain evidence="3 4">NPDC000234</strain>
    </source>
</reference>
<dbReference type="SUPFAM" id="SSF46955">
    <property type="entry name" value="Putative DNA-binding domain"/>
    <property type="match status" value="1"/>
</dbReference>
<dbReference type="PROSITE" id="PS50937">
    <property type="entry name" value="HTH_MERR_2"/>
    <property type="match status" value="1"/>
</dbReference>
<feature type="region of interest" description="Disordered" evidence="1">
    <location>
        <begin position="121"/>
        <end position="144"/>
    </location>
</feature>
<dbReference type="RefSeq" id="WP_350788410.1">
    <property type="nucleotide sequence ID" value="NZ_JBEPEK010000443.1"/>
</dbReference>
<evidence type="ECO:0000256" key="1">
    <source>
        <dbReference type="SAM" id="MobiDB-lite"/>
    </source>
</evidence>
<dbReference type="InterPro" id="IPR009061">
    <property type="entry name" value="DNA-bd_dom_put_sf"/>
</dbReference>
<accession>A0ABV1X8X7</accession>
<comment type="caution">
    <text evidence="3">The sequence shown here is derived from an EMBL/GenBank/DDBJ whole genome shotgun (WGS) entry which is preliminary data.</text>
</comment>
<organism evidence="3 4">
    <name type="scientific">Streptomyces hyaluromycini</name>
    <dbReference type="NCBI Taxonomy" id="1377993"/>
    <lineage>
        <taxon>Bacteria</taxon>
        <taxon>Bacillati</taxon>
        <taxon>Actinomycetota</taxon>
        <taxon>Actinomycetes</taxon>
        <taxon>Kitasatosporales</taxon>
        <taxon>Streptomycetaceae</taxon>
        <taxon>Streptomyces</taxon>
    </lineage>
</organism>
<dbReference type="Proteomes" id="UP001474181">
    <property type="component" value="Unassembled WGS sequence"/>
</dbReference>
<sequence>MRFYEQAGPLGGPPRTSVGYRDYPDHAQARVGFIRSAQAAGLSLTPATGTAINAAPALMRRMAGVRGKGVVLHLVGVGLQGGEDVEVLVHDGVGDGVQDGDRSVGEALGVGLQAATDAGGRLGGGVAGDDGEATAREGHDPVMD</sequence>
<keyword evidence="4" id="KW-1185">Reference proteome</keyword>
<dbReference type="InterPro" id="IPR000551">
    <property type="entry name" value="MerR-type_HTH_dom"/>
</dbReference>
<gene>
    <name evidence="3" type="ORF">ABT404_39470</name>
</gene>
<feature type="domain" description="HTH merR-type" evidence="2">
    <location>
        <begin position="1"/>
        <end position="44"/>
    </location>
</feature>
<dbReference type="Gene3D" id="1.10.1660.10">
    <property type="match status" value="1"/>
</dbReference>